<feature type="region of interest" description="Disordered" evidence="3">
    <location>
        <begin position="1"/>
        <end position="24"/>
    </location>
</feature>
<dbReference type="GO" id="GO:0031012">
    <property type="term" value="C:extracellular matrix"/>
    <property type="evidence" value="ECO:0007669"/>
    <property type="project" value="TreeGrafter"/>
</dbReference>
<dbReference type="PANTHER" id="PTHR12236">
    <property type="entry name" value="STRUCTURAL CONTITUENT OF CUTICLE"/>
    <property type="match status" value="1"/>
</dbReference>
<gene>
    <name evidence="4" type="ORF">J437_LFUL006304</name>
</gene>
<dbReference type="Proteomes" id="UP000792457">
    <property type="component" value="Unassembled WGS sequence"/>
</dbReference>
<accession>A0A8K0P020</accession>
<protein>
    <recommendedName>
        <fullName evidence="6">Pro-resilin</fullName>
    </recommendedName>
</protein>
<proteinExistence type="predicted"/>
<dbReference type="AlphaFoldDB" id="A0A8K0P020"/>
<name>A0A8K0P020_LADFU</name>
<dbReference type="EMBL" id="KZ308272">
    <property type="protein sequence ID" value="KAG8226204.1"/>
    <property type="molecule type" value="Genomic_DNA"/>
</dbReference>
<evidence type="ECO:0000313" key="5">
    <source>
        <dbReference type="Proteomes" id="UP000792457"/>
    </source>
</evidence>
<keyword evidence="1 2" id="KW-0193">Cuticle</keyword>
<dbReference type="Pfam" id="PF00379">
    <property type="entry name" value="Chitin_bind_4"/>
    <property type="match status" value="1"/>
</dbReference>
<organism evidence="4 5">
    <name type="scientific">Ladona fulva</name>
    <name type="common">Scarce chaser dragonfly</name>
    <name type="synonym">Libellula fulva</name>
    <dbReference type="NCBI Taxonomy" id="123851"/>
    <lineage>
        <taxon>Eukaryota</taxon>
        <taxon>Metazoa</taxon>
        <taxon>Ecdysozoa</taxon>
        <taxon>Arthropoda</taxon>
        <taxon>Hexapoda</taxon>
        <taxon>Insecta</taxon>
        <taxon>Pterygota</taxon>
        <taxon>Palaeoptera</taxon>
        <taxon>Odonata</taxon>
        <taxon>Epiprocta</taxon>
        <taxon>Anisoptera</taxon>
        <taxon>Libelluloidea</taxon>
        <taxon>Libellulidae</taxon>
        <taxon>Ladona</taxon>
    </lineage>
</organism>
<evidence type="ECO:0000256" key="1">
    <source>
        <dbReference type="ARBA" id="ARBA00022460"/>
    </source>
</evidence>
<reference evidence="4" key="1">
    <citation type="submission" date="2013-04" db="EMBL/GenBank/DDBJ databases">
        <authorList>
            <person name="Qu J."/>
            <person name="Murali S.C."/>
            <person name="Bandaranaike D."/>
            <person name="Bellair M."/>
            <person name="Blankenburg K."/>
            <person name="Chao H."/>
            <person name="Dinh H."/>
            <person name="Doddapaneni H."/>
            <person name="Downs B."/>
            <person name="Dugan-Rocha S."/>
            <person name="Elkadiri S."/>
            <person name="Gnanaolivu R.D."/>
            <person name="Hernandez B."/>
            <person name="Javaid M."/>
            <person name="Jayaseelan J.C."/>
            <person name="Lee S."/>
            <person name="Li M."/>
            <person name="Ming W."/>
            <person name="Munidasa M."/>
            <person name="Muniz J."/>
            <person name="Nguyen L."/>
            <person name="Ongeri F."/>
            <person name="Osuji N."/>
            <person name="Pu L.-L."/>
            <person name="Puazo M."/>
            <person name="Qu C."/>
            <person name="Quiroz J."/>
            <person name="Raj R."/>
            <person name="Weissenberger G."/>
            <person name="Xin Y."/>
            <person name="Zou X."/>
            <person name="Han Y."/>
            <person name="Richards S."/>
            <person name="Worley K."/>
            <person name="Muzny D."/>
            <person name="Gibbs R."/>
        </authorList>
    </citation>
    <scope>NUCLEOTIDE SEQUENCE</scope>
    <source>
        <strain evidence="4">Sampled in the wild</strain>
    </source>
</reference>
<keyword evidence="5" id="KW-1185">Reference proteome</keyword>
<evidence type="ECO:0008006" key="6">
    <source>
        <dbReference type="Google" id="ProtNLM"/>
    </source>
</evidence>
<dbReference type="GO" id="GO:0005615">
    <property type="term" value="C:extracellular space"/>
    <property type="evidence" value="ECO:0007669"/>
    <property type="project" value="TreeGrafter"/>
</dbReference>
<reference evidence="4" key="2">
    <citation type="submission" date="2017-10" db="EMBL/GenBank/DDBJ databases">
        <title>Ladona fulva Genome sequencing and assembly.</title>
        <authorList>
            <person name="Murali S."/>
            <person name="Richards S."/>
            <person name="Bandaranaike D."/>
            <person name="Bellair M."/>
            <person name="Blankenburg K."/>
            <person name="Chao H."/>
            <person name="Dinh H."/>
            <person name="Doddapaneni H."/>
            <person name="Dugan-Rocha S."/>
            <person name="Elkadiri S."/>
            <person name="Gnanaolivu R."/>
            <person name="Hernandez B."/>
            <person name="Skinner E."/>
            <person name="Javaid M."/>
            <person name="Lee S."/>
            <person name="Li M."/>
            <person name="Ming W."/>
            <person name="Munidasa M."/>
            <person name="Muniz J."/>
            <person name="Nguyen L."/>
            <person name="Hughes D."/>
            <person name="Osuji N."/>
            <person name="Pu L.-L."/>
            <person name="Puazo M."/>
            <person name="Qu C."/>
            <person name="Quiroz J."/>
            <person name="Raj R."/>
            <person name="Weissenberger G."/>
            <person name="Xin Y."/>
            <person name="Zou X."/>
            <person name="Han Y."/>
            <person name="Worley K."/>
            <person name="Muzny D."/>
            <person name="Gibbs R."/>
        </authorList>
    </citation>
    <scope>NUCLEOTIDE SEQUENCE</scope>
    <source>
        <strain evidence="4">Sampled in the wild</strain>
    </source>
</reference>
<dbReference type="InterPro" id="IPR051217">
    <property type="entry name" value="Insect_Cuticle_Struc_Prot"/>
</dbReference>
<evidence type="ECO:0000256" key="2">
    <source>
        <dbReference type="PROSITE-ProRule" id="PRU00497"/>
    </source>
</evidence>
<dbReference type="InterPro" id="IPR000618">
    <property type="entry name" value="Insect_cuticle"/>
</dbReference>
<dbReference type="PROSITE" id="PS51155">
    <property type="entry name" value="CHIT_BIND_RR_2"/>
    <property type="match status" value="1"/>
</dbReference>
<dbReference type="OrthoDB" id="6425109at2759"/>
<dbReference type="InterPro" id="IPR031311">
    <property type="entry name" value="CHIT_BIND_RR_consensus"/>
</dbReference>
<dbReference type="PANTHER" id="PTHR12236:SF79">
    <property type="entry name" value="CUTICULAR PROTEIN 50CB-RELATED"/>
    <property type="match status" value="1"/>
</dbReference>
<dbReference type="GO" id="GO:0042302">
    <property type="term" value="F:structural constituent of cuticle"/>
    <property type="evidence" value="ECO:0007669"/>
    <property type="project" value="UniProtKB-UniRule"/>
</dbReference>
<comment type="caution">
    <text evidence="4">The sequence shown here is derived from an EMBL/GenBank/DDBJ whole genome shotgun (WGS) entry which is preliminary data.</text>
</comment>
<dbReference type="PROSITE" id="PS00233">
    <property type="entry name" value="CHIT_BIND_RR_1"/>
    <property type="match status" value="1"/>
</dbReference>
<evidence type="ECO:0000256" key="3">
    <source>
        <dbReference type="SAM" id="MobiDB-lite"/>
    </source>
</evidence>
<evidence type="ECO:0000313" key="4">
    <source>
        <dbReference type="EMBL" id="KAG8226204.1"/>
    </source>
</evidence>
<sequence>MRMKQEARESGARRRKETENRLRTGFQSQAYSKLLTTEWNINEPANYNFQYQVNDEEAGANFGHEEQREGEDAKGEYRVLLPDGRTLVVAYTADERGFIPEIRYEEPQGGYGRGPQKGY</sequence>
<feature type="compositionally biased region" description="Basic and acidic residues" evidence="3">
    <location>
        <begin position="1"/>
        <end position="22"/>
    </location>
</feature>
<dbReference type="PRINTS" id="PR00947">
    <property type="entry name" value="CUTICLE"/>
</dbReference>